<feature type="domain" description="BZIP" evidence="2">
    <location>
        <begin position="53"/>
        <end position="67"/>
    </location>
</feature>
<dbReference type="InterPro" id="IPR046347">
    <property type="entry name" value="bZIP_sf"/>
</dbReference>
<dbReference type="GO" id="GO:0003700">
    <property type="term" value="F:DNA-binding transcription factor activity"/>
    <property type="evidence" value="ECO:0007669"/>
    <property type="project" value="InterPro"/>
</dbReference>
<dbReference type="PANTHER" id="PTHR15284">
    <property type="entry name" value="NUCLEAR FACTOR INTERLEUKIN-3-REGULATED PROTEIN"/>
    <property type="match status" value="1"/>
</dbReference>
<dbReference type="InterPro" id="IPR047229">
    <property type="entry name" value="NFIL3-like"/>
</dbReference>
<accession>A0A0C2C904</accession>
<feature type="region of interest" description="Disordered" evidence="1">
    <location>
        <begin position="1"/>
        <end position="76"/>
    </location>
</feature>
<evidence type="ECO:0000313" key="4">
    <source>
        <dbReference type="Proteomes" id="UP000054047"/>
    </source>
</evidence>
<dbReference type="PANTHER" id="PTHR15284:SF0">
    <property type="entry name" value="GH23983P"/>
    <property type="match status" value="1"/>
</dbReference>
<evidence type="ECO:0000259" key="2">
    <source>
        <dbReference type="PROSITE" id="PS00036"/>
    </source>
</evidence>
<dbReference type="SUPFAM" id="SSF57959">
    <property type="entry name" value="Leucine zipper domain"/>
    <property type="match status" value="1"/>
</dbReference>
<organism evidence="3 4">
    <name type="scientific">Ancylostoma duodenale</name>
    <dbReference type="NCBI Taxonomy" id="51022"/>
    <lineage>
        <taxon>Eukaryota</taxon>
        <taxon>Metazoa</taxon>
        <taxon>Ecdysozoa</taxon>
        <taxon>Nematoda</taxon>
        <taxon>Chromadorea</taxon>
        <taxon>Rhabditida</taxon>
        <taxon>Rhabditina</taxon>
        <taxon>Rhabditomorpha</taxon>
        <taxon>Strongyloidea</taxon>
        <taxon>Ancylostomatidae</taxon>
        <taxon>Ancylostomatinae</taxon>
        <taxon>Ancylostoma</taxon>
    </lineage>
</organism>
<dbReference type="InterPro" id="IPR004827">
    <property type="entry name" value="bZIP"/>
</dbReference>
<dbReference type="Proteomes" id="UP000054047">
    <property type="component" value="Unassembled WGS sequence"/>
</dbReference>
<dbReference type="AlphaFoldDB" id="A0A0C2C904"/>
<dbReference type="GO" id="GO:0005634">
    <property type="term" value="C:nucleus"/>
    <property type="evidence" value="ECO:0007669"/>
    <property type="project" value="TreeGrafter"/>
</dbReference>
<dbReference type="Pfam" id="PF07716">
    <property type="entry name" value="bZIP_2"/>
    <property type="match status" value="1"/>
</dbReference>
<feature type="compositionally biased region" description="Low complexity" evidence="1">
    <location>
        <begin position="1"/>
        <end position="38"/>
    </location>
</feature>
<sequence length="234" mass="25939">MDVDSSSSSPSERLSVVCSASAEYSSNSSEYSPNSRRNSVNESVVKDEQYWERRRKNNDASKRSREKRRISDMHSGDFQAMEQRILALSQENHLLKSRLESRTAAESLLQTARPDFASLPSQSNTSLFTHQLPTSSVGLQSLTAPPLSSLHSTVPSLSLPQVPLLSSTSQLPIMQLCQLQAAIQQQYRAAPSPSVFSIGSAFQPFQAHKESVIMKAERISPDSSSDRVERVIQR</sequence>
<name>A0A0C2C904_9BILA</name>
<gene>
    <name evidence="3" type="ORF">ANCDUO_17109</name>
</gene>
<dbReference type="OrthoDB" id="6022300at2759"/>
<evidence type="ECO:0000256" key="1">
    <source>
        <dbReference type="SAM" id="MobiDB-lite"/>
    </source>
</evidence>
<proteinExistence type="predicted"/>
<evidence type="ECO:0000313" key="3">
    <source>
        <dbReference type="EMBL" id="KIH52783.1"/>
    </source>
</evidence>
<dbReference type="GO" id="GO:0003677">
    <property type="term" value="F:DNA binding"/>
    <property type="evidence" value="ECO:0007669"/>
    <property type="project" value="InterPro"/>
</dbReference>
<dbReference type="PROSITE" id="PS00036">
    <property type="entry name" value="BZIP_BASIC"/>
    <property type="match status" value="1"/>
</dbReference>
<dbReference type="GO" id="GO:0007623">
    <property type="term" value="P:circadian rhythm"/>
    <property type="evidence" value="ECO:0007669"/>
    <property type="project" value="TreeGrafter"/>
</dbReference>
<feature type="non-terminal residue" evidence="3">
    <location>
        <position position="234"/>
    </location>
</feature>
<dbReference type="Gene3D" id="1.20.5.170">
    <property type="match status" value="1"/>
</dbReference>
<protein>
    <submittedName>
        <fullName evidence="3">Basic region leucine zipper</fullName>
    </submittedName>
</protein>
<feature type="compositionally biased region" description="Basic and acidic residues" evidence="1">
    <location>
        <begin position="44"/>
        <end position="75"/>
    </location>
</feature>
<reference evidence="3 4" key="1">
    <citation type="submission" date="2013-12" db="EMBL/GenBank/DDBJ databases">
        <title>Draft genome of the parsitic nematode Ancylostoma duodenale.</title>
        <authorList>
            <person name="Mitreva M."/>
        </authorList>
    </citation>
    <scope>NUCLEOTIDE SEQUENCE [LARGE SCALE GENOMIC DNA]</scope>
    <source>
        <strain evidence="3 4">Zhejiang</strain>
    </source>
</reference>
<dbReference type="EMBL" id="KN742821">
    <property type="protein sequence ID" value="KIH52783.1"/>
    <property type="molecule type" value="Genomic_DNA"/>
</dbReference>
<keyword evidence="4" id="KW-1185">Reference proteome</keyword>